<dbReference type="GO" id="GO:0019464">
    <property type="term" value="P:glycine decarboxylation via glycine cleavage system"/>
    <property type="evidence" value="ECO:0007669"/>
    <property type="project" value="TreeGrafter"/>
</dbReference>
<evidence type="ECO:0000256" key="6">
    <source>
        <dbReference type="PIRSR" id="PIRSR603437-50"/>
    </source>
</evidence>
<evidence type="ECO:0000259" key="9">
    <source>
        <dbReference type="Pfam" id="PF21478"/>
    </source>
</evidence>
<dbReference type="Gene3D" id="3.40.640.10">
    <property type="entry name" value="Type I PLP-dependent aspartate aminotransferase-like (Major domain)"/>
    <property type="match status" value="2"/>
</dbReference>
<dbReference type="InterPro" id="IPR049315">
    <property type="entry name" value="GDC-P_N"/>
</dbReference>
<dbReference type="InterPro" id="IPR020581">
    <property type="entry name" value="GDC_P"/>
</dbReference>
<evidence type="ECO:0000256" key="7">
    <source>
        <dbReference type="RuleBase" id="RU364056"/>
    </source>
</evidence>
<dbReference type="VEuPathDB" id="TriTrypDB:BSAL_03790"/>
<dbReference type="GO" id="GO:0030170">
    <property type="term" value="F:pyridoxal phosphate binding"/>
    <property type="evidence" value="ECO:0007669"/>
    <property type="project" value="TreeGrafter"/>
</dbReference>
<comment type="cofactor">
    <cofactor evidence="1 6 7">
        <name>pyridoxal 5'-phosphate</name>
        <dbReference type="ChEBI" id="CHEBI:597326"/>
    </cofactor>
</comment>
<dbReference type="SUPFAM" id="SSF53383">
    <property type="entry name" value="PLP-dependent transferases"/>
    <property type="match status" value="2"/>
</dbReference>
<dbReference type="InterPro" id="IPR015421">
    <property type="entry name" value="PyrdxlP-dep_Trfase_major"/>
</dbReference>
<comment type="function">
    <text evidence="7">The glycine cleavage system catalyzes the degradation of glycine.</text>
</comment>
<organism evidence="10 11">
    <name type="scientific">Bodo saltans</name>
    <name type="common">Flagellated protozoan</name>
    <dbReference type="NCBI Taxonomy" id="75058"/>
    <lineage>
        <taxon>Eukaryota</taxon>
        <taxon>Discoba</taxon>
        <taxon>Euglenozoa</taxon>
        <taxon>Kinetoplastea</taxon>
        <taxon>Metakinetoplastina</taxon>
        <taxon>Eubodonida</taxon>
        <taxon>Bodonidae</taxon>
        <taxon>Bodo</taxon>
    </lineage>
</organism>
<gene>
    <name evidence="10" type="ORF">BSAL_03790</name>
</gene>
<dbReference type="InterPro" id="IPR003437">
    <property type="entry name" value="GcvP"/>
</dbReference>
<protein>
    <recommendedName>
        <fullName evidence="7">Glycine cleavage system P protein</fullName>
        <ecNumber evidence="7">1.4.4.2</ecNumber>
    </recommendedName>
</protein>
<dbReference type="FunFam" id="3.40.640.10:FF:000007">
    <property type="entry name" value="glycine dehydrogenase (Decarboxylating), mitochondrial"/>
    <property type="match status" value="1"/>
</dbReference>
<dbReference type="OrthoDB" id="6537869at2759"/>
<keyword evidence="11" id="KW-1185">Reference proteome</keyword>
<reference evidence="11" key="1">
    <citation type="submission" date="2015-09" db="EMBL/GenBank/DDBJ databases">
        <authorList>
            <consortium name="Pathogen Informatics"/>
        </authorList>
    </citation>
    <scope>NUCLEOTIDE SEQUENCE [LARGE SCALE GENOMIC DNA]</scope>
    <source>
        <strain evidence="11">Lake Konstanz</strain>
    </source>
</reference>
<feature type="modified residue" description="N6-(pyridoxal phosphate)lysine" evidence="6">
    <location>
        <position position="716"/>
    </location>
</feature>
<name>A0A0S4IQD3_BODSA</name>
<dbReference type="InterPro" id="IPR015424">
    <property type="entry name" value="PyrdxlP-dep_Trfase"/>
</dbReference>
<keyword evidence="4 7" id="KW-0560">Oxidoreductase</keyword>
<evidence type="ECO:0000256" key="4">
    <source>
        <dbReference type="ARBA" id="ARBA00023002"/>
    </source>
</evidence>
<dbReference type="GO" id="GO:0016594">
    <property type="term" value="F:glycine binding"/>
    <property type="evidence" value="ECO:0007669"/>
    <property type="project" value="TreeGrafter"/>
</dbReference>
<feature type="domain" description="Glycine dehydrogenase C-terminal" evidence="9">
    <location>
        <begin position="790"/>
        <end position="910"/>
    </location>
</feature>
<dbReference type="CDD" id="cd00613">
    <property type="entry name" value="GDC-P"/>
    <property type="match status" value="1"/>
</dbReference>
<dbReference type="EC" id="1.4.4.2" evidence="7"/>
<evidence type="ECO:0000256" key="5">
    <source>
        <dbReference type="ARBA" id="ARBA00049026"/>
    </source>
</evidence>
<comment type="similarity">
    <text evidence="2 7">Belongs to the GcvP family.</text>
</comment>
<evidence type="ECO:0000313" key="10">
    <source>
        <dbReference type="EMBL" id="CUE86272.1"/>
    </source>
</evidence>
<keyword evidence="3 6" id="KW-0663">Pyridoxal phosphate</keyword>
<dbReference type="Pfam" id="PF02347">
    <property type="entry name" value="GDC-P"/>
    <property type="match status" value="1"/>
</dbReference>
<dbReference type="EMBL" id="CYKH01000204">
    <property type="protein sequence ID" value="CUE86272.1"/>
    <property type="molecule type" value="Genomic_DNA"/>
</dbReference>
<dbReference type="GO" id="GO:0005739">
    <property type="term" value="C:mitochondrion"/>
    <property type="evidence" value="ECO:0007669"/>
    <property type="project" value="UniProtKB-SubCell"/>
</dbReference>
<dbReference type="OMA" id="RNLICTC"/>
<dbReference type="PANTHER" id="PTHR11773">
    <property type="entry name" value="GLYCINE DEHYDROGENASE, DECARBOXYLATING"/>
    <property type="match status" value="1"/>
</dbReference>
<sequence>MMRRFALRPLQMFAGARFAHDDYINRHIGPNEAETAEMLKTLGATTLDEFIAKAIPANIVRPPMKEFKALSEKDALSHLRHLMSKNKLHKSLIGQGYYDAILPPVIQRNVLENPNWYTPYTPYQAEISQGRLESLLNYQTMITDITKMPIANASLLDQATAASEAMYAAFQAHKGKRAKFFVSSTCFQSTIEMLRTRAAPLGIEVVVGDVASVDLADPSLSGILVQTPDATGAVHDFTDLFAKAKQKGVFNCCGGDLLAMCVTKPPGEMGADIVLGSAQRFGIPLGYGGPHAAFFAVRDDLKRSLPGRLIGVSKDANGEIAIRMALQTREQHIKRDRATSNICTAQALLANMSAFYGIYHGQDGLVEIANSVHLKAKTLAIGMESAGHEVVSKSFFDTVTVKLNSVAPSEFVARCAERGVVVAADLAGGSVTIALDEATMESHVTSLLEAAGLQQPVYKNLEALARQRAGFATEVARKSPFLQQRVFKSYQNEHELMRYIQRLSRKDYGLTHGAIPLGSCTMKLNAAATMIPMSWPEVNGLHPLVPDDHSRGYSAMCLDLEQKLKEVTGFAAVSLQPNSGAQGEYAGLRVIRAYHASKGEGHRDVCLIPQSAHGTNPASAVLAGMKIVVVKCLPDGRIDVKDLEENCKKHAKQLACVMITYPSTYGVFDSDIVTCTTMVHEHGGQVYIDGANLNAMVGVTGPGFFGGDVCHINMHKTFSIPHGGGGPGMGPIAVREHLAPFLPNSALGPKVGGSQSFGQVSQAPYGSASILSISYMLMTMLGSSGLRRCTEYAILNANYLRKRLEQHYPILFVGDTGCVAHEFIIDVRGFKKSANVEAEDVAKRLMDYGLHAPTLSFPVAGTLMIEPTESESKYELDRIADALISIREEIAQIERGEQPTENNVLKNAPHTARVVTAADWTRPYTRQLAAYPSSHTVLEKYWPTVSRIDGAYGDRNLICSCVGIESYKD</sequence>
<comment type="catalytic activity">
    <reaction evidence="5 7">
        <text>N(6)-[(R)-lipoyl]-L-lysyl-[glycine-cleavage complex H protein] + glycine + H(+) = N(6)-[(R)-S(8)-aminomethyldihydrolipoyl]-L-lysyl-[glycine-cleavage complex H protein] + CO2</text>
        <dbReference type="Rhea" id="RHEA:24304"/>
        <dbReference type="Rhea" id="RHEA-COMP:10494"/>
        <dbReference type="Rhea" id="RHEA-COMP:10495"/>
        <dbReference type="ChEBI" id="CHEBI:15378"/>
        <dbReference type="ChEBI" id="CHEBI:16526"/>
        <dbReference type="ChEBI" id="CHEBI:57305"/>
        <dbReference type="ChEBI" id="CHEBI:83099"/>
        <dbReference type="ChEBI" id="CHEBI:83143"/>
        <dbReference type="EC" id="1.4.4.2"/>
    </reaction>
</comment>
<proteinExistence type="inferred from homology"/>
<dbReference type="AlphaFoldDB" id="A0A0S4IQD3"/>
<keyword evidence="7" id="KW-0496">Mitochondrion</keyword>
<evidence type="ECO:0000256" key="2">
    <source>
        <dbReference type="ARBA" id="ARBA00010756"/>
    </source>
</evidence>
<dbReference type="Pfam" id="PF21478">
    <property type="entry name" value="GcvP2_C"/>
    <property type="match status" value="1"/>
</dbReference>
<dbReference type="PANTHER" id="PTHR11773:SF1">
    <property type="entry name" value="GLYCINE DEHYDROGENASE (DECARBOXYLATING), MITOCHONDRIAL"/>
    <property type="match status" value="1"/>
</dbReference>
<dbReference type="NCBIfam" id="NF003346">
    <property type="entry name" value="PRK04366.1"/>
    <property type="match status" value="1"/>
</dbReference>
<evidence type="ECO:0000259" key="8">
    <source>
        <dbReference type="Pfam" id="PF02347"/>
    </source>
</evidence>
<feature type="domain" description="Glycine cleavage system P-protein N-terminal" evidence="8">
    <location>
        <begin position="25"/>
        <end position="449"/>
    </location>
</feature>
<keyword evidence="7" id="KW-0809">Transit peptide</keyword>
<evidence type="ECO:0000256" key="3">
    <source>
        <dbReference type="ARBA" id="ARBA00022898"/>
    </source>
</evidence>
<dbReference type="GO" id="GO:0005960">
    <property type="term" value="C:glycine cleavage complex"/>
    <property type="evidence" value="ECO:0007669"/>
    <property type="project" value="TreeGrafter"/>
</dbReference>
<comment type="subunit">
    <text evidence="7">The glycine cleavage system is composed of four proteins: P, T, L and H.</text>
</comment>
<dbReference type="GO" id="GO:0004375">
    <property type="term" value="F:glycine dehydrogenase (decarboxylating) activity"/>
    <property type="evidence" value="ECO:0007669"/>
    <property type="project" value="UniProtKB-UniRule"/>
</dbReference>
<dbReference type="NCBIfam" id="TIGR00461">
    <property type="entry name" value="gcvP"/>
    <property type="match status" value="1"/>
</dbReference>
<dbReference type="Gene3D" id="3.90.1150.10">
    <property type="entry name" value="Aspartate Aminotransferase, domain 1"/>
    <property type="match status" value="2"/>
</dbReference>
<dbReference type="InterPro" id="IPR049316">
    <property type="entry name" value="GDC-P_C"/>
</dbReference>
<evidence type="ECO:0000313" key="11">
    <source>
        <dbReference type="Proteomes" id="UP000051952"/>
    </source>
</evidence>
<accession>A0A0S4IQD3</accession>
<evidence type="ECO:0000256" key="1">
    <source>
        <dbReference type="ARBA" id="ARBA00001933"/>
    </source>
</evidence>
<dbReference type="FunFam" id="3.40.640.10:FF:000005">
    <property type="entry name" value="Glycine dehydrogenase (decarboxylating), mitochondrial"/>
    <property type="match status" value="1"/>
</dbReference>
<dbReference type="InterPro" id="IPR015422">
    <property type="entry name" value="PyrdxlP-dep_Trfase_small"/>
</dbReference>
<dbReference type="FunFam" id="3.90.1150.10:FF:000007">
    <property type="entry name" value="Glycine dehydrogenase (decarboxylating), mitochondrial"/>
    <property type="match status" value="1"/>
</dbReference>
<dbReference type="Proteomes" id="UP000051952">
    <property type="component" value="Unassembled WGS sequence"/>
</dbReference>
<comment type="subcellular location">
    <subcellularLocation>
        <location evidence="7">Mitochondrion</location>
    </subcellularLocation>
</comment>